<protein>
    <submittedName>
        <fullName evidence="2">Uncharacterized protein</fullName>
    </submittedName>
</protein>
<dbReference type="EMBL" id="PYYB01000003">
    <property type="protein sequence ID" value="PTL55549.1"/>
    <property type="molecule type" value="Genomic_DNA"/>
</dbReference>
<accession>A0A2T4UDH2</accession>
<keyword evidence="3" id="KW-1185">Reference proteome</keyword>
<comment type="caution">
    <text evidence="2">The sequence shown here is derived from an EMBL/GenBank/DDBJ whole genome shotgun (WGS) entry which is preliminary data.</text>
</comment>
<dbReference type="SUPFAM" id="SSF75011">
    <property type="entry name" value="3-carboxy-cis,cis-mucoante lactonizing enzyme"/>
    <property type="match status" value="1"/>
</dbReference>
<gene>
    <name evidence="2" type="ORF">C7Y72_18050</name>
</gene>
<evidence type="ECO:0000256" key="1">
    <source>
        <dbReference type="SAM" id="MobiDB-lite"/>
    </source>
</evidence>
<sequence>MPAAAHLPGRALPAIEGPTLPANDLEALLSLTGGQVVQSFGVATRAPEPPLRPVPRADCGPGSRPLQGEIQGRVSRADLDAPEAARGYTCNVSPLGRYPTAGGFRTWRYVDPAGHECAFYDTSLPAPANVVSVAAGPTPGVVVLDMSDPQQPKRTALLTTLAMLAPHESLNLNARRGLLAAVVGNGLTLPGSMAIYDVATDCRRPRLLAEMPTAYGHESGFAPDGNTFWIAGGGGEVIAVDVRDPRVPRTVWRGVLYSHGLNLSDDGRTLFHTDPINGNLGILDVSEVQDRRPDPTVRQLSRITWDTVSVPQNTVPLTIRGRRYLLEFDEFAFRFNPPTVANRAGAARLIDIEDPRAPRVTSNLRLEANMPETRAKLLADPVALPLAFGYAAHYCAAPREVDPVIVACSFINSGLRVFDVRDPENPREVAYYVAPEGGEGLAATTPGNLALSQPAFDPVRREVWYTDATSGFHALRLDERAWPADPPPTRCVSQRTVTITLPRHYASAHVTYLGRRARVTRTRGRLRARIDLRGQPVRTVTVRVTGRSKAGTAVRQTRRFLTCRGRG</sequence>
<dbReference type="InterPro" id="IPR015943">
    <property type="entry name" value="WD40/YVTN_repeat-like_dom_sf"/>
</dbReference>
<name>A0A2T4UDH2_9ACTN</name>
<organism evidence="2 3">
    <name type="scientific">Paraconexibacter algicola</name>
    <dbReference type="NCBI Taxonomy" id="2133960"/>
    <lineage>
        <taxon>Bacteria</taxon>
        <taxon>Bacillati</taxon>
        <taxon>Actinomycetota</taxon>
        <taxon>Thermoleophilia</taxon>
        <taxon>Solirubrobacterales</taxon>
        <taxon>Paraconexibacteraceae</taxon>
        <taxon>Paraconexibacter</taxon>
    </lineage>
</organism>
<evidence type="ECO:0000313" key="3">
    <source>
        <dbReference type="Proteomes" id="UP000240739"/>
    </source>
</evidence>
<dbReference type="Proteomes" id="UP000240739">
    <property type="component" value="Unassembled WGS sequence"/>
</dbReference>
<dbReference type="Gene3D" id="2.130.10.10">
    <property type="entry name" value="YVTN repeat-like/Quinoprotein amine dehydrogenase"/>
    <property type="match status" value="1"/>
</dbReference>
<reference evidence="2 3" key="1">
    <citation type="submission" date="2018-03" db="EMBL/GenBank/DDBJ databases">
        <title>Aquarubrobacter algicola gen. nov., sp. nov., a novel actinobacterium isolated from shallow eutrophic lake during the end of cyanobacterial harmful algal blooms.</title>
        <authorList>
            <person name="Chun S.J."/>
        </authorList>
    </citation>
    <scope>NUCLEOTIDE SEQUENCE [LARGE SCALE GENOMIC DNA]</scope>
    <source>
        <strain evidence="2 3">Seoho-28</strain>
    </source>
</reference>
<dbReference type="AlphaFoldDB" id="A0A2T4UDH2"/>
<proteinExistence type="predicted"/>
<feature type="region of interest" description="Disordered" evidence="1">
    <location>
        <begin position="46"/>
        <end position="68"/>
    </location>
</feature>
<evidence type="ECO:0000313" key="2">
    <source>
        <dbReference type="EMBL" id="PTL55549.1"/>
    </source>
</evidence>